<evidence type="ECO:0000256" key="7">
    <source>
        <dbReference type="ARBA" id="ARBA00023004"/>
    </source>
</evidence>
<dbReference type="PRINTS" id="PR00604">
    <property type="entry name" value="CYTCHRMECIAB"/>
</dbReference>
<dbReference type="SUPFAM" id="SSF46626">
    <property type="entry name" value="Cytochrome c"/>
    <property type="match status" value="1"/>
</dbReference>
<comment type="function">
    <text evidence="10">Electron carrier protein. The oxidized form of the cytochrome c heme group can accept an electron from the heme group of the cytochrome c1 subunit of cytochrome reductase. Cytochrome c then transfers this electron to the cytochrome oxidase complex, the final protein carrier in the mitochondrial electron-transport chain.</text>
</comment>
<evidence type="ECO:0000256" key="3">
    <source>
        <dbReference type="ARBA" id="ARBA00022448"/>
    </source>
</evidence>
<reference evidence="12" key="1">
    <citation type="journal article" date="2020" name="J. Eukaryot. Microbiol.">
        <title>De novo Sequencing, Assembly and Annotation of the Transcriptome for the Free-Living Testate Amoeba Arcella intermedia.</title>
        <authorList>
            <person name="Ribeiro G.M."/>
            <person name="Porfirio-Sousa A.L."/>
            <person name="Maurer-Alcala X.X."/>
            <person name="Katz L.A."/>
            <person name="Lahr D.J.G."/>
        </authorList>
    </citation>
    <scope>NUCLEOTIDE SEQUENCE</scope>
</reference>
<dbReference type="EMBL" id="GIBP01011664">
    <property type="protein sequence ID" value="NDV40633.1"/>
    <property type="molecule type" value="Transcribed_RNA"/>
</dbReference>
<keyword evidence="6 10" id="KW-0249">Electron transport</keyword>
<evidence type="ECO:0000313" key="12">
    <source>
        <dbReference type="EMBL" id="NDV40633.1"/>
    </source>
</evidence>
<dbReference type="GO" id="GO:0046872">
    <property type="term" value="F:metal ion binding"/>
    <property type="evidence" value="ECO:0007669"/>
    <property type="project" value="UniProtKB-KW"/>
</dbReference>
<keyword evidence="7 8" id="KW-0408">Iron</keyword>
<dbReference type="GO" id="GO:0009055">
    <property type="term" value="F:electron transfer activity"/>
    <property type="evidence" value="ECO:0007669"/>
    <property type="project" value="InterPro"/>
</dbReference>
<accession>A0A6B2LUD1</accession>
<keyword evidence="3 10" id="KW-0813">Transport</keyword>
<name>A0A6B2LUD1_9EUKA</name>
<evidence type="ECO:0000256" key="4">
    <source>
        <dbReference type="ARBA" id="ARBA00022617"/>
    </source>
</evidence>
<dbReference type="Gene3D" id="1.10.760.10">
    <property type="entry name" value="Cytochrome c-like domain"/>
    <property type="match status" value="1"/>
</dbReference>
<evidence type="ECO:0000256" key="10">
    <source>
        <dbReference type="RuleBase" id="RU004427"/>
    </source>
</evidence>
<dbReference type="Pfam" id="PF00034">
    <property type="entry name" value="Cytochrom_C"/>
    <property type="match status" value="1"/>
</dbReference>
<evidence type="ECO:0000256" key="5">
    <source>
        <dbReference type="ARBA" id="ARBA00022723"/>
    </source>
</evidence>
<organism evidence="12">
    <name type="scientific">Arcella intermedia</name>
    <dbReference type="NCBI Taxonomy" id="1963864"/>
    <lineage>
        <taxon>Eukaryota</taxon>
        <taxon>Amoebozoa</taxon>
        <taxon>Tubulinea</taxon>
        <taxon>Elardia</taxon>
        <taxon>Arcellinida</taxon>
        <taxon>Sphaerothecina</taxon>
        <taxon>Arcellidae</taxon>
        <taxon>Arcella</taxon>
    </lineage>
</organism>
<evidence type="ECO:0000256" key="8">
    <source>
        <dbReference type="PROSITE-ProRule" id="PRU00433"/>
    </source>
</evidence>
<comment type="PTM">
    <text evidence="10">Binds 1 heme group per subunit.</text>
</comment>
<evidence type="ECO:0000256" key="1">
    <source>
        <dbReference type="ARBA" id="ARBA00004569"/>
    </source>
</evidence>
<dbReference type="InterPro" id="IPR009056">
    <property type="entry name" value="Cyt_c-like_dom"/>
</dbReference>
<evidence type="ECO:0000256" key="9">
    <source>
        <dbReference type="RuleBase" id="RU004426"/>
    </source>
</evidence>
<comment type="similarity">
    <text evidence="2 9">Belongs to the cytochrome c family.</text>
</comment>
<dbReference type="PROSITE" id="PS51007">
    <property type="entry name" value="CYTC"/>
    <property type="match status" value="1"/>
</dbReference>
<evidence type="ECO:0000259" key="11">
    <source>
        <dbReference type="PROSITE" id="PS51007"/>
    </source>
</evidence>
<sequence length="88" mass="9755">MGEKLFKARCANCHTLEKGGDQKTGPNLHGLFGRRAGSVVGYHYSAANLASGVVWDEDKLFEYLLNPKKVHPKDQNVLCWPEGSPRQS</sequence>
<evidence type="ECO:0000256" key="6">
    <source>
        <dbReference type="ARBA" id="ARBA00022982"/>
    </source>
</evidence>
<dbReference type="AlphaFoldDB" id="A0A6B2LUD1"/>
<dbReference type="PANTHER" id="PTHR11961">
    <property type="entry name" value="CYTOCHROME C"/>
    <property type="match status" value="1"/>
</dbReference>
<keyword evidence="5 8" id="KW-0479">Metal-binding</keyword>
<keyword evidence="10" id="KW-0496">Mitochondrion</keyword>
<comment type="subcellular location">
    <subcellularLocation>
        <location evidence="1">Mitochondrion intermembrane space</location>
    </subcellularLocation>
</comment>
<dbReference type="GO" id="GO:0005758">
    <property type="term" value="C:mitochondrial intermembrane space"/>
    <property type="evidence" value="ECO:0007669"/>
    <property type="project" value="UniProtKB-SubCell"/>
</dbReference>
<dbReference type="GO" id="GO:0020037">
    <property type="term" value="F:heme binding"/>
    <property type="evidence" value="ECO:0007669"/>
    <property type="project" value="InterPro"/>
</dbReference>
<keyword evidence="4 8" id="KW-0349">Heme</keyword>
<feature type="domain" description="Cytochrome c" evidence="11">
    <location>
        <begin position="1"/>
        <end position="88"/>
    </location>
</feature>
<protein>
    <recommendedName>
        <fullName evidence="11">Cytochrome c domain-containing protein</fullName>
    </recommendedName>
</protein>
<dbReference type="InterPro" id="IPR002327">
    <property type="entry name" value="Cyt_c_1A/1B"/>
</dbReference>
<proteinExistence type="inferred from homology"/>
<dbReference type="InterPro" id="IPR036909">
    <property type="entry name" value="Cyt_c-like_dom_sf"/>
</dbReference>
<keyword evidence="10" id="KW-0679">Respiratory chain</keyword>
<evidence type="ECO:0000256" key="2">
    <source>
        <dbReference type="ARBA" id="ARBA00006488"/>
    </source>
</evidence>